<accession>E9E9Q3</accession>
<dbReference type="KEGG" id="maw:19250912"/>
<dbReference type="AlphaFoldDB" id="E9E9Q3"/>
<evidence type="ECO:0000313" key="2">
    <source>
        <dbReference type="Proteomes" id="UP000002499"/>
    </source>
</evidence>
<dbReference type="GeneID" id="19250912"/>
<reference evidence="1 2" key="1">
    <citation type="journal article" date="2011" name="PLoS Genet.">
        <title>Genome sequencing and comparative transcriptomics of the model entomopathogenic fungi Metarhizium anisopliae and M. acridum.</title>
        <authorList>
            <person name="Gao Q."/>
            <person name="Jin K."/>
            <person name="Ying S.H."/>
            <person name="Zhang Y."/>
            <person name="Xiao G."/>
            <person name="Shang Y."/>
            <person name="Duan Z."/>
            <person name="Hu X."/>
            <person name="Xie X.Q."/>
            <person name="Zhou G."/>
            <person name="Peng G."/>
            <person name="Luo Z."/>
            <person name="Huang W."/>
            <person name="Wang B."/>
            <person name="Fang W."/>
            <person name="Wang S."/>
            <person name="Zhong Y."/>
            <person name="Ma L.J."/>
            <person name="St Leger R.J."/>
            <person name="Zhao G.P."/>
            <person name="Pei Y."/>
            <person name="Feng M.G."/>
            <person name="Xia Y."/>
            <person name="Wang C."/>
        </authorList>
    </citation>
    <scope>NUCLEOTIDE SEQUENCE [LARGE SCALE GENOMIC DNA]</scope>
    <source>
        <strain evidence="1 2">CQMa 102</strain>
    </source>
</reference>
<organism evidence="2">
    <name type="scientific">Metarhizium acridum (strain CQMa 102)</name>
    <dbReference type="NCBI Taxonomy" id="655827"/>
    <lineage>
        <taxon>Eukaryota</taxon>
        <taxon>Fungi</taxon>
        <taxon>Dikarya</taxon>
        <taxon>Ascomycota</taxon>
        <taxon>Pezizomycotina</taxon>
        <taxon>Sordariomycetes</taxon>
        <taxon>Hypocreomycetidae</taxon>
        <taxon>Hypocreales</taxon>
        <taxon>Clavicipitaceae</taxon>
        <taxon>Metarhizium</taxon>
    </lineage>
</organism>
<dbReference type="OMA" id="IWFESST"/>
<gene>
    <name evidence="1" type="ORF">MAC_06601</name>
</gene>
<dbReference type="EMBL" id="GL698528">
    <property type="protein sequence ID" value="EFY87366.1"/>
    <property type="molecule type" value="Genomic_DNA"/>
</dbReference>
<dbReference type="InParanoid" id="E9E9Q3"/>
<sequence>MFPIFLFVASALGAEMSPLKRQILKFQPERVEFYKDVARALLPKRFWAAQPSSYKPLVGAAVKPVCGCSVEDMFQLHDVFFSNITGPVDVDFYPNADSQPLEGEIWFESSTATIDTSTFKWEQNGEVSFEWSFQVAGAGPKAGLKLGYKVGQDSTETKTTTFTKKRKLSCPQGHLCQVQTWSFSASIPGNYFKVPVVDFKCLPACLRWKHEETGLYHELNSTSKVALAALAGKSSTWDSLGKEYFELRDKDNNPVSSCPPGGETIVGIQFPPESVKTIYTQAKPHNPSVPILDETKKPYQIQIMLDFYMKNSPGEKKREAVVASLTQEDLDAMKPEDVEVKFFVIDSNIPGVHADKNIGN</sequence>
<protein>
    <submittedName>
        <fullName evidence="1">Uncharacterized protein</fullName>
    </submittedName>
</protein>
<proteinExistence type="predicted"/>
<dbReference type="OrthoDB" id="4908749at2759"/>
<dbReference type="HOGENOM" id="CLU_769614_0_0_1"/>
<name>E9E9Q3_METAQ</name>
<dbReference type="Proteomes" id="UP000002499">
    <property type="component" value="Unassembled WGS sequence"/>
</dbReference>
<evidence type="ECO:0000313" key="1">
    <source>
        <dbReference type="EMBL" id="EFY87366.1"/>
    </source>
</evidence>
<dbReference type="eggNOG" id="ENOG502T50K">
    <property type="taxonomic scope" value="Eukaryota"/>
</dbReference>
<keyword evidence="2" id="KW-1185">Reference proteome</keyword>